<dbReference type="AlphaFoldDB" id="A0AAV4TDJ8"/>
<protein>
    <recommendedName>
        <fullName evidence="4">BRISC complex subunit Abro1</fullName>
    </recommendedName>
</protein>
<comment type="caution">
    <text evidence="2">The sequence shown here is derived from an EMBL/GenBank/DDBJ whole genome shotgun (WGS) entry which is preliminary data.</text>
</comment>
<sequence>MTSLPKLHLSPFVLSTVMFDSSNSVGDQEGFLIGRAQRCIRREISDHSMYSTEEDLIISIYSCVPCGSFLSFYDSCGNVDESAVRECLGERMDSVVGWYRYRRNIVAFPSAREMIVHRNLKQMFPENVFFNDENIIFAVFGSACYPSIATHTYDYAFYVQKAESFRSLHITLLNLGDTKTEYRGGSLSGSFIDSNNFNSVLEYPWDFSCCWQTEDAVQNMHRMLREKFDSLAEELAASESVNSIIEQEVLKLDSELQSLTIEALEPEPEPKPESGHSTKPQPGSSSEPQPGPSHEPQPGPSHEPQPGPSHEPQPGPSYEPQPGPSYEPQPGPSYEPQPGPSYEPQPGPSYEPQPGPSYEPQPGPSYEPQPGPSYEPQPDHTYISLTGKKGKLFGKRNLKDLVDLNDELHPLYGKYFPQNRIQEPGCSYFSREVSGISYNFLPPKKKIKVILKERRRILDHDYEALSYDEPPQQFMPETDEESPETCETSFVSSDTVGYAQEGEIQLRDPPDANICPEAIVEEVVESVLREEPELDSESVLNPIFKANNIYDDKDDEPKNNNTEKGQVKEG</sequence>
<organism evidence="2 3">
    <name type="scientific">Caerostris extrusa</name>
    <name type="common">Bark spider</name>
    <name type="synonym">Caerostris bankana</name>
    <dbReference type="NCBI Taxonomy" id="172846"/>
    <lineage>
        <taxon>Eukaryota</taxon>
        <taxon>Metazoa</taxon>
        <taxon>Ecdysozoa</taxon>
        <taxon>Arthropoda</taxon>
        <taxon>Chelicerata</taxon>
        <taxon>Arachnida</taxon>
        <taxon>Araneae</taxon>
        <taxon>Araneomorphae</taxon>
        <taxon>Entelegynae</taxon>
        <taxon>Araneoidea</taxon>
        <taxon>Araneidae</taxon>
        <taxon>Caerostris</taxon>
    </lineage>
</organism>
<accession>A0AAV4TDJ8</accession>
<dbReference type="Proteomes" id="UP001054945">
    <property type="component" value="Unassembled WGS sequence"/>
</dbReference>
<dbReference type="GO" id="GO:0008608">
    <property type="term" value="P:attachment of spindle microtubules to kinetochore"/>
    <property type="evidence" value="ECO:0007669"/>
    <property type="project" value="TreeGrafter"/>
</dbReference>
<dbReference type="GO" id="GO:0005634">
    <property type="term" value="C:nucleus"/>
    <property type="evidence" value="ECO:0007669"/>
    <property type="project" value="TreeGrafter"/>
</dbReference>
<reference evidence="2 3" key="1">
    <citation type="submission" date="2021-06" db="EMBL/GenBank/DDBJ databases">
        <title>Caerostris extrusa draft genome.</title>
        <authorList>
            <person name="Kono N."/>
            <person name="Arakawa K."/>
        </authorList>
    </citation>
    <scope>NUCLEOTIDE SEQUENCE [LARGE SCALE GENOMIC DNA]</scope>
</reference>
<evidence type="ECO:0000256" key="1">
    <source>
        <dbReference type="SAM" id="MobiDB-lite"/>
    </source>
</evidence>
<dbReference type="EMBL" id="BPLR01011191">
    <property type="protein sequence ID" value="GIY44738.1"/>
    <property type="molecule type" value="Genomic_DNA"/>
</dbReference>
<evidence type="ECO:0000313" key="2">
    <source>
        <dbReference type="EMBL" id="GIY44738.1"/>
    </source>
</evidence>
<dbReference type="GO" id="GO:0008017">
    <property type="term" value="F:microtubule binding"/>
    <property type="evidence" value="ECO:0007669"/>
    <property type="project" value="TreeGrafter"/>
</dbReference>
<dbReference type="CDD" id="cd23519">
    <property type="entry name" value="Abraxas-like_domain"/>
    <property type="match status" value="1"/>
</dbReference>
<feature type="region of interest" description="Disordered" evidence="1">
    <location>
        <begin position="547"/>
        <end position="570"/>
    </location>
</feature>
<feature type="compositionally biased region" description="Pro residues" evidence="1">
    <location>
        <begin position="289"/>
        <end position="375"/>
    </location>
</feature>
<name>A0AAV4TDJ8_CAEEX</name>
<feature type="region of interest" description="Disordered" evidence="1">
    <location>
        <begin position="265"/>
        <end position="388"/>
    </location>
</feature>
<dbReference type="GO" id="GO:0090307">
    <property type="term" value="P:mitotic spindle assembly"/>
    <property type="evidence" value="ECO:0007669"/>
    <property type="project" value="TreeGrafter"/>
</dbReference>
<dbReference type="Pfam" id="PF21125">
    <property type="entry name" value="MPN_2A_DUB_like"/>
    <property type="match status" value="1"/>
</dbReference>
<dbReference type="GO" id="GO:0070536">
    <property type="term" value="P:protein K63-linked deubiquitination"/>
    <property type="evidence" value="ECO:0007669"/>
    <property type="project" value="TreeGrafter"/>
</dbReference>
<dbReference type="PANTHER" id="PTHR31728:SF5">
    <property type="entry name" value="OS07G0540200 PROTEIN"/>
    <property type="match status" value="1"/>
</dbReference>
<evidence type="ECO:0008006" key="4">
    <source>
        <dbReference type="Google" id="ProtNLM"/>
    </source>
</evidence>
<dbReference type="PANTHER" id="PTHR31728">
    <property type="entry name" value="ABRAXAS FAMILY MEMBER"/>
    <property type="match status" value="1"/>
</dbReference>
<keyword evidence="3" id="KW-1185">Reference proteome</keyword>
<proteinExistence type="predicted"/>
<dbReference type="InterPro" id="IPR023238">
    <property type="entry name" value="FAM175"/>
</dbReference>
<gene>
    <name evidence="2" type="ORF">CEXT_558971</name>
</gene>
<dbReference type="GO" id="GO:0031593">
    <property type="term" value="F:polyubiquitin modification-dependent protein binding"/>
    <property type="evidence" value="ECO:0007669"/>
    <property type="project" value="TreeGrafter"/>
</dbReference>
<evidence type="ECO:0000313" key="3">
    <source>
        <dbReference type="Proteomes" id="UP001054945"/>
    </source>
</evidence>
<dbReference type="PRINTS" id="PR02051">
    <property type="entry name" value="PROTEINF175"/>
</dbReference>